<dbReference type="EMBL" id="QFFI01000003">
    <property type="protein sequence ID" value="PWG65201.1"/>
    <property type="molecule type" value="Genomic_DNA"/>
</dbReference>
<comment type="subcellular location">
    <subcellularLocation>
        <location evidence="1">Membrane</location>
        <topology evidence="1">Multi-pass membrane protein</topology>
    </subcellularLocation>
</comment>
<organism evidence="7 8">
    <name type="scientific">Sediminicurvatus halobius</name>
    <dbReference type="NCBI Taxonomy" id="2182432"/>
    <lineage>
        <taxon>Bacteria</taxon>
        <taxon>Pseudomonadati</taxon>
        <taxon>Pseudomonadota</taxon>
        <taxon>Gammaproteobacteria</taxon>
        <taxon>Chromatiales</taxon>
        <taxon>Ectothiorhodospiraceae</taxon>
        <taxon>Sediminicurvatus</taxon>
    </lineage>
</organism>
<keyword evidence="2 5" id="KW-0812">Transmembrane</keyword>
<evidence type="ECO:0000256" key="2">
    <source>
        <dbReference type="ARBA" id="ARBA00022692"/>
    </source>
</evidence>
<reference evidence="7 8" key="1">
    <citation type="submission" date="2018-05" db="EMBL/GenBank/DDBJ databases">
        <title>Spiribacter halobius sp. nov., a moderately halophilic bacterium isolated from marine solar saltern.</title>
        <authorList>
            <person name="Zheng W.-S."/>
            <person name="Lu D.-C."/>
            <person name="Du Z.-J."/>
        </authorList>
    </citation>
    <scope>NUCLEOTIDE SEQUENCE [LARGE SCALE GENOMIC DNA]</scope>
    <source>
        <strain evidence="7 8">E85</strain>
    </source>
</reference>
<feature type="transmembrane region" description="Helical" evidence="5">
    <location>
        <begin position="74"/>
        <end position="93"/>
    </location>
</feature>
<feature type="transmembrane region" description="Helical" evidence="5">
    <location>
        <begin position="129"/>
        <end position="145"/>
    </location>
</feature>
<dbReference type="GO" id="GO:0005886">
    <property type="term" value="C:plasma membrane"/>
    <property type="evidence" value="ECO:0007669"/>
    <property type="project" value="TreeGrafter"/>
</dbReference>
<dbReference type="GO" id="GO:0005262">
    <property type="term" value="F:calcium channel activity"/>
    <property type="evidence" value="ECO:0007669"/>
    <property type="project" value="TreeGrafter"/>
</dbReference>
<keyword evidence="8" id="KW-1185">Reference proteome</keyword>
<evidence type="ECO:0000313" key="8">
    <source>
        <dbReference type="Proteomes" id="UP000245474"/>
    </source>
</evidence>
<dbReference type="NCBIfam" id="TIGR00367">
    <property type="entry name" value="calcium/sodium antiporter"/>
    <property type="match status" value="1"/>
</dbReference>
<evidence type="ECO:0000259" key="6">
    <source>
        <dbReference type="Pfam" id="PF01699"/>
    </source>
</evidence>
<accession>A0A2U2N7N0</accession>
<feature type="transmembrane region" description="Helical" evidence="5">
    <location>
        <begin position="275"/>
        <end position="292"/>
    </location>
</feature>
<keyword evidence="4 5" id="KW-0472">Membrane</keyword>
<dbReference type="OrthoDB" id="9794225at2"/>
<dbReference type="PANTHER" id="PTHR10846">
    <property type="entry name" value="SODIUM/POTASSIUM/CALCIUM EXCHANGER"/>
    <property type="match status" value="1"/>
</dbReference>
<dbReference type="GO" id="GO:0008273">
    <property type="term" value="F:calcium, potassium:sodium antiporter activity"/>
    <property type="evidence" value="ECO:0007669"/>
    <property type="project" value="TreeGrafter"/>
</dbReference>
<feature type="domain" description="Sodium/calcium exchanger membrane region" evidence="6">
    <location>
        <begin position="174"/>
        <end position="314"/>
    </location>
</feature>
<dbReference type="GO" id="GO:0006874">
    <property type="term" value="P:intracellular calcium ion homeostasis"/>
    <property type="evidence" value="ECO:0007669"/>
    <property type="project" value="TreeGrafter"/>
</dbReference>
<dbReference type="PANTHER" id="PTHR10846:SF8">
    <property type="entry name" value="INNER MEMBRANE PROTEIN YRBG"/>
    <property type="match status" value="1"/>
</dbReference>
<feature type="domain" description="Sodium/calcium exchanger membrane region" evidence="6">
    <location>
        <begin position="4"/>
        <end position="143"/>
    </location>
</feature>
<evidence type="ECO:0000256" key="5">
    <source>
        <dbReference type="SAM" id="Phobius"/>
    </source>
</evidence>
<feature type="transmembrane region" description="Helical" evidence="5">
    <location>
        <begin position="248"/>
        <end position="266"/>
    </location>
</feature>
<dbReference type="Gene3D" id="1.20.1420.30">
    <property type="entry name" value="NCX, central ion-binding region"/>
    <property type="match status" value="2"/>
</dbReference>
<protein>
    <submittedName>
        <fullName evidence="7">Calcium/sodium antiporter</fullName>
    </submittedName>
</protein>
<evidence type="ECO:0000313" key="7">
    <source>
        <dbReference type="EMBL" id="PWG65201.1"/>
    </source>
</evidence>
<dbReference type="InterPro" id="IPR044880">
    <property type="entry name" value="NCX_ion-bd_dom_sf"/>
</dbReference>
<evidence type="ECO:0000256" key="4">
    <source>
        <dbReference type="ARBA" id="ARBA00023136"/>
    </source>
</evidence>
<gene>
    <name evidence="7" type="ORF">DEM34_02705</name>
</gene>
<comment type="caution">
    <text evidence="7">The sequence shown here is derived from an EMBL/GenBank/DDBJ whole genome shotgun (WGS) entry which is preliminary data.</text>
</comment>
<name>A0A2U2N7N0_9GAMM</name>
<evidence type="ECO:0000256" key="3">
    <source>
        <dbReference type="ARBA" id="ARBA00022989"/>
    </source>
</evidence>
<evidence type="ECO:0000256" key="1">
    <source>
        <dbReference type="ARBA" id="ARBA00004141"/>
    </source>
</evidence>
<feature type="transmembrane region" description="Helical" evidence="5">
    <location>
        <begin position="208"/>
        <end position="228"/>
    </location>
</feature>
<keyword evidence="3 5" id="KW-1133">Transmembrane helix</keyword>
<dbReference type="Pfam" id="PF01699">
    <property type="entry name" value="Na_Ca_ex"/>
    <property type="match status" value="2"/>
</dbReference>
<dbReference type="RefSeq" id="WP_109675998.1">
    <property type="nucleotide sequence ID" value="NZ_CP086615.1"/>
</dbReference>
<feature type="transmembrane region" description="Helical" evidence="5">
    <location>
        <begin position="174"/>
        <end position="196"/>
    </location>
</feature>
<feature type="transmembrane region" description="Helical" evidence="5">
    <location>
        <begin position="298"/>
        <end position="319"/>
    </location>
</feature>
<dbReference type="InterPro" id="IPR004837">
    <property type="entry name" value="NaCa_Exmemb"/>
</dbReference>
<dbReference type="Proteomes" id="UP000245474">
    <property type="component" value="Unassembled WGS sequence"/>
</dbReference>
<dbReference type="AlphaFoldDB" id="A0A2U2N7N0"/>
<sequence>MTIYLVSIIVGLAVLTWSADRFIAGASVTARSLGVPPLIVGLTVVGIGTSLPEMLVSTMAALDGNAGIAVGNAIGSNIANVGLILGITALITPLTVSSGLLRRELPMLLLITAVVAVLLLDLQVGRLEGGLLLLGMLAVVVWMGWQAQRSDEPPDVIGAEFEETIPSDVPLSRALLWLVAGLALLLASSRLLVWAAVGVAEALGVSDLVIGLTIVAVGTSLPELAAGIASARHGEHDIAIGNIIGSNMFNLLAVLGIAGAIAPFALERVALVRDYSIMAALTVLFAAMAFGLRGPGRITRIEGGLLLAAFAGYQGLLFASGR</sequence>
<feature type="transmembrane region" description="Helical" evidence="5">
    <location>
        <begin position="105"/>
        <end position="122"/>
    </location>
</feature>
<dbReference type="InterPro" id="IPR004481">
    <property type="entry name" value="K/Na/Ca-exchanger"/>
</dbReference>
<proteinExistence type="predicted"/>
<feature type="transmembrane region" description="Helical" evidence="5">
    <location>
        <begin position="37"/>
        <end position="62"/>
    </location>
</feature>